<comment type="caution">
    <text evidence="2">The sequence shown here is derived from an EMBL/GenBank/DDBJ whole genome shotgun (WGS) entry which is preliminary data.</text>
</comment>
<dbReference type="Proteomes" id="UP000585614">
    <property type="component" value="Unassembled WGS sequence"/>
</dbReference>
<sequence>MKRLWQIFVLCVFWGFILWLMAPCLDRKPELEPQEKLTYLVPRRCSCLWLKFRKCGCFSGTLNYTLCHPTVREQNWFAACYEKTMGYLMGATDSVTPDAVLWWLGMNSASELGKLWKKLWKVIPRPSVRHFELYCGTCMLGGNLKILRASSLGNVTQHGTVFRKARVQGSWRQLLLLLLNLSSLAWTSDALSEEISEDDPLPSWNGR</sequence>
<reference evidence="2 3" key="1">
    <citation type="journal article" date="2020" name="Nature">
        <title>Six reference-quality genomes reveal evolution of bat adaptations.</title>
        <authorList>
            <person name="Jebb D."/>
            <person name="Huang Z."/>
            <person name="Pippel M."/>
            <person name="Hughes G.M."/>
            <person name="Lavrichenko K."/>
            <person name="Devanna P."/>
            <person name="Winkler S."/>
            <person name="Jermiin L.S."/>
            <person name="Skirmuntt E.C."/>
            <person name="Katzourakis A."/>
            <person name="Burkitt-Gray L."/>
            <person name="Ray D.A."/>
            <person name="Sullivan K.A.M."/>
            <person name="Roscito J.G."/>
            <person name="Kirilenko B.M."/>
            <person name="Davalos L.M."/>
            <person name="Corthals A.P."/>
            <person name="Power M.L."/>
            <person name="Jones G."/>
            <person name="Ransome R.D."/>
            <person name="Dechmann D.K.N."/>
            <person name="Locatelli A.G."/>
            <person name="Puechmaille S.J."/>
            <person name="Fedrigo O."/>
            <person name="Jarvis E.D."/>
            <person name="Hiller M."/>
            <person name="Vernes S.C."/>
            <person name="Myers E.W."/>
            <person name="Teeling E.C."/>
        </authorList>
    </citation>
    <scope>NUCLEOTIDE SEQUENCE [LARGE SCALE GENOMIC DNA]</scope>
    <source>
        <strain evidence="2">MRhiFer1</strain>
        <tissue evidence="2">Lung</tissue>
    </source>
</reference>
<dbReference type="PANTHER" id="PTHR46032:SF7">
    <property type="entry name" value="RIKEN CDNA 6430550D23 GENE"/>
    <property type="match status" value="1"/>
</dbReference>
<dbReference type="EMBL" id="JACAGC010000023">
    <property type="protein sequence ID" value="KAF6284135.1"/>
    <property type="molecule type" value="Genomic_DNA"/>
</dbReference>
<dbReference type="InterPro" id="IPR038578">
    <property type="entry name" value="GT29-like_sf"/>
</dbReference>
<feature type="chain" id="PRO_5029839428" evidence="1">
    <location>
        <begin position="27"/>
        <end position="207"/>
    </location>
</feature>
<accession>A0A7J7S7D2</accession>
<protein>
    <submittedName>
        <fullName evidence="2">Uncharacterized protein</fullName>
    </submittedName>
</protein>
<dbReference type="GO" id="GO:0016020">
    <property type="term" value="C:membrane"/>
    <property type="evidence" value="ECO:0007669"/>
    <property type="project" value="TreeGrafter"/>
</dbReference>
<evidence type="ECO:0000313" key="2">
    <source>
        <dbReference type="EMBL" id="KAF6284135.1"/>
    </source>
</evidence>
<dbReference type="PANTHER" id="PTHR46032">
    <property type="entry name" value="ALPHA-2,3-SIALYLTRANSFERASE ST3GAL I ISOFORM X1"/>
    <property type="match status" value="1"/>
</dbReference>
<dbReference type="InterPro" id="IPR051757">
    <property type="entry name" value="Beta-gal_alpha2-3_sialyltrans"/>
</dbReference>
<dbReference type="AlphaFoldDB" id="A0A7J7S7D2"/>
<keyword evidence="1" id="KW-0732">Signal</keyword>
<dbReference type="Gene3D" id="3.90.1480.20">
    <property type="entry name" value="Glycosyl transferase family 29"/>
    <property type="match status" value="1"/>
</dbReference>
<gene>
    <name evidence="2" type="ORF">mRhiFer1_001826</name>
</gene>
<organism evidence="2 3">
    <name type="scientific">Rhinolophus ferrumequinum</name>
    <name type="common">Greater horseshoe bat</name>
    <dbReference type="NCBI Taxonomy" id="59479"/>
    <lineage>
        <taxon>Eukaryota</taxon>
        <taxon>Metazoa</taxon>
        <taxon>Chordata</taxon>
        <taxon>Craniata</taxon>
        <taxon>Vertebrata</taxon>
        <taxon>Euteleostomi</taxon>
        <taxon>Mammalia</taxon>
        <taxon>Eutheria</taxon>
        <taxon>Laurasiatheria</taxon>
        <taxon>Chiroptera</taxon>
        <taxon>Yinpterochiroptera</taxon>
        <taxon>Rhinolophoidea</taxon>
        <taxon>Rhinolophidae</taxon>
        <taxon>Rhinolophinae</taxon>
        <taxon>Rhinolophus</taxon>
    </lineage>
</organism>
<dbReference type="GO" id="GO:0097503">
    <property type="term" value="P:sialylation"/>
    <property type="evidence" value="ECO:0007669"/>
    <property type="project" value="TreeGrafter"/>
</dbReference>
<proteinExistence type="predicted"/>
<evidence type="ECO:0000256" key="1">
    <source>
        <dbReference type="SAM" id="SignalP"/>
    </source>
</evidence>
<feature type="signal peptide" evidence="1">
    <location>
        <begin position="1"/>
        <end position="26"/>
    </location>
</feature>
<name>A0A7J7S7D2_RHIFE</name>
<dbReference type="GO" id="GO:0003836">
    <property type="term" value="F:beta-galactoside (CMP) alpha-2,3-sialyltransferase activity"/>
    <property type="evidence" value="ECO:0007669"/>
    <property type="project" value="TreeGrafter"/>
</dbReference>
<evidence type="ECO:0000313" key="3">
    <source>
        <dbReference type="Proteomes" id="UP000585614"/>
    </source>
</evidence>